<evidence type="ECO:0000313" key="4">
    <source>
        <dbReference type="Proteomes" id="UP001152321"/>
    </source>
</evidence>
<dbReference type="EMBL" id="JANRMI010000004">
    <property type="protein sequence ID" value="MDG0817755.1"/>
    <property type="molecule type" value="Genomic_DNA"/>
</dbReference>
<evidence type="ECO:0000259" key="2">
    <source>
        <dbReference type="Pfam" id="PF04755"/>
    </source>
</evidence>
<comment type="caution">
    <text evidence="3">The sequence shown here is derived from an EMBL/GenBank/DDBJ whole genome shotgun (WGS) entry which is preliminary data.</text>
</comment>
<dbReference type="RefSeq" id="WP_277579226.1">
    <property type="nucleotide sequence ID" value="NZ_JANRMI010000004.1"/>
</dbReference>
<evidence type="ECO:0000313" key="3">
    <source>
        <dbReference type="EMBL" id="MDG0817755.1"/>
    </source>
</evidence>
<organism evidence="3 4">
    <name type="scientific">Bdellovibrio svalbardensis</name>
    <dbReference type="NCBI Taxonomy" id="2972972"/>
    <lineage>
        <taxon>Bacteria</taxon>
        <taxon>Pseudomonadati</taxon>
        <taxon>Bdellovibrionota</taxon>
        <taxon>Bdellovibrionia</taxon>
        <taxon>Bdellovibrionales</taxon>
        <taxon>Pseudobdellovibrionaceae</taxon>
        <taxon>Bdellovibrio</taxon>
    </lineage>
</organism>
<keyword evidence="4" id="KW-1185">Reference proteome</keyword>
<dbReference type="InterPro" id="IPR006843">
    <property type="entry name" value="PAP/fibrillin_dom"/>
</dbReference>
<dbReference type="Pfam" id="PF04755">
    <property type="entry name" value="PAP_fibrillin"/>
    <property type="match status" value="1"/>
</dbReference>
<dbReference type="Proteomes" id="UP001152321">
    <property type="component" value="Unassembled WGS sequence"/>
</dbReference>
<gene>
    <name evidence="3" type="ORF">NWE73_15345</name>
</gene>
<protein>
    <submittedName>
        <fullName evidence="3">PAP/fibrillin family protein</fullName>
    </submittedName>
</protein>
<name>A0ABT6DLK2_9BACT</name>
<keyword evidence="1" id="KW-0732">Signal</keyword>
<accession>A0ABT6DLK2</accession>
<proteinExistence type="predicted"/>
<feature type="chain" id="PRO_5046272122" evidence="1">
    <location>
        <begin position="22"/>
        <end position="226"/>
    </location>
</feature>
<sequence>MTRLMAALVLIFSFSVAQVQADDTYDRIQELKYEILEISFNAQGEYDSDDNNLEVRQRLDPLVEELISLAPPRSEQQKLVDVIGTWYQVWADGPGGPPGQGARGDSIWQVVFPEGYYWNVARNQYGPVQNMGYLRGKFSVNTDSLAIEFTKAVFNPQWSFAEPTRLAMLAEFGAFDANPTPFPPGTSPIGKKGYLANVYVDEDIRICRGGGTDFGDNTYLYILERD</sequence>
<feature type="signal peptide" evidence="1">
    <location>
        <begin position="1"/>
        <end position="21"/>
    </location>
</feature>
<reference evidence="3" key="1">
    <citation type="submission" date="2022-08" db="EMBL/GenBank/DDBJ databases">
        <title>Novel Bdellovibrio Species Isolated from Svalbard: Designation Bdellovibrio svalbardensis.</title>
        <authorList>
            <person name="Mitchell R.J."/>
            <person name="Choi S.Y."/>
        </authorList>
    </citation>
    <scope>NUCLEOTIDE SEQUENCE</scope>
    <source>
        <strain evidence="3">PAP01</strain>
    </source>
</reference>
<evidence type="ECO:0000256" key="1">
    <source>
        <dbReference type="SAM" id="SignalP"/>
    </source>
</evidence>
<feature type="domain" description="Plastid lipid-associated protein/fibrillin conserved" evidence="2">
    <location>
        <begin position="55"/>
        <end position="211"/>
    </location>
</feature>